<organism evidence="7 8">
    <name type="scientific">Halioxenophilus aromaticivorans</name>
    <dbReference type="NCBI Taxonomy" id="1306992"/>
    <lineage>
        <taxon>Bacteria</taxon>
        <taxon>Pseudomonadati</taxon>
        <taxon>Pseudomonadota</taxon>
        <taxon>Gammaproteobacteria</taxon>
        <taxon>Alteromonadales</taxon>
        <taxon>Alteromonadaceae</taxon>
        <taxon>Halioxenophilus</taxon>
    </lineage>
</organism>
<reference evidence="8" key="1">
    <citation type="journal article" date="2019" name="Int. J. Syst. Evol. Microbiol.">
        <title>The Global Catalogue of Microorganisms (GCM) 10K type strain sequencing project: providing services to taxonomists for standard genome sequencing and annotation.</title>
        <authorList>
            <consortium name="The Broad Institute Genomics Platform"/>
            <consortium name="The Broad Institute Genome Sequencing Center for Infectious Disease"/>
            <person name="Wu L."/>
            <person name="Ma J."/>
        </authorList>
    </citation>
    <scope>NUCLEOTIDE SEQUENCE [LARGE SCALE GENOMIC DNA]</scope>
    <source>
        <strain evidence="8">JCM 19134</strain>
    </source>
</reference>
<dbReference type="EMBL" id="BAABLX010000028">
    <property type="protein sequence ID" value="GAA4948877.1"/>
    <property type="molecule type" value="Genomic_DNA"/>
</dbReference>
<evidence type="ECO:0000313" key="8">
    <source>
        <dbReference type="Proteomes" id="UP001409585"/>
    </source>
</evidence>
<gene>
    <name evidence="7" type="ORF">GCM10025791_31220</name>
</gene>
<evidence type="ECO:0000256" key="5">
    <source>
        <dbReference type="SAM" id="MobiDB-lite"/>
    </source>
</evidence>
<evidence type="ECO:0000256" key="2">
    <source>
        <dbReference type="ARBA" id="ARBA00022692"/>
    </source>
</evidence>
<feature type="transmembrane region" description="Helical" evidence="6">
    <location>
        <begin position="291"/>
        <end position="310"/>
    </location>
</feature>
<feature type="transmembrane region" description="Helical" evidence="6">
    <location>
        <begin position="265"/>
        <end position="285"/>
    </location>
</feature>
<feature type="transmembrane region" description="Helical" evidence="6">
    <location>
        <begin position="200"/>
        <end position="221"/>
    </location>
</feature>
<dbReference type="GO" id="GO:0022857">
    <property type="term" value="F:transmembrane transporter activity"/>
    <property type="evidence" value="ECO:0007669"/>
    <property type="project" value="InterPro"/>
</dbReference>
<accession>A0AAV3U4P3</accession>
<evidence type="ECO:0000256" key="4">
    <source>
        <dbReference type="ARBA" id="ARBA00023136"/>
    </source>
</evidence>
<feature type="transmembrane region" description="Helical" evidence="6">
    <location>
        <begin position="322"/>
        <end position="342"/>
    </location>
</feature>
<feature type="transmembrane region" description="Helical" evidence="6">
    <location>
        <begin position="74"/>
        <end position="92"/>
    </location>
</feature>
<feature type="transmembrane region" description="Helical" evidence="6">
    <location>
        <begin position="156"/>
        <end position="179"/>
    </location>
</feature>
<name>A0AAV3U4P3_9ALTE</name>
<feature type="transmembrane region" description="Helical" evidence="6">
    <location>
        <begin position="233"/>
        <end position="253"/>
    </location>
</feature>
<dbReference type="InterPro" id="IPR011701">
    <property type="entry name" value="MFS"/>
</dbReference>
<sequence>MIPMISQVGALLVGVSIFILGVGLLNTILALRANLEGYSDFIIGLIMSCYFVGFFIGTYVALPLVKRMGHIRAFAACASVASACVLLHQLVVDPFVWMGIRVLTGIALVILYTVIESWLNGQTPAEHRGKVFAVYMSVNLGSLALAQQLLRLDPTITFTLFALSSVLLSLSLVPITWTRMQQPQINNVSKIELKQLWRKAPVAVTAAFVSGISMGAFWGLAPSYAVHTGMSNTQVASFITCAVLGGAACQIPLGRLSDKQDRRLVMMLICIFASLFAGALIAVGSNGYGPFALIAAFGGMAFAVYPVAMAHMVDHLEPGDMLAGGSGMLLLHGIGAMLGPTVAGQLMQFLQPSYLPGFWAAAHLLLALTAGWILYTNRKEDPEEHAADFVPMVRTTPTALEMLPGEEQGELFEGQVPVWGHEPEADTEAEAGNDADADDNPPKAAAQ</sequence>
<comment type="subcellular location">
    <subcellularLocation>
        <location evidence="1">Membrane</location>
    </subcellularLocation>
</comment>
<dbReference type="Pfam" id="PF00083">
    <property type="entry name" value="Sugar_tr"/>
    <property type="match status" value="1"/>
</dbReference>
<feature type="compositionally biased region" description="Acidic residues" evidence="5">
    <location>
        <begin position="425"/>
        <end position="439"/>
    </location>
</feature>
<dbReference type="PANTHER" id="PTHR23521:SF3">
    <property type="entry name" value="MFS TRANSPORTER"/>
    <property type="match status" value="1"/>
</dbReference>
<dbReference type="AlphaFoldDB" id="A0AAV3U4P3"/>
<dbReference type="InterPro" id="IPR047200">
    <property type="entry name" value="MFS_YcaD-like"/>
</dbReference>
<feature type="transmembrane region" description="Helical" evidence="6">
    <location>
        <begin position="7"/>
        <end position="29"/>
    </location>
</feature>
<evidence type="ECO:0000256" key="1">
    <source>
        <dbReference type="ARBA" id="ARBA00004370"/>
    </source>
</evidence>
<dbReference type="SUPFAM" id="SSF103473">
    <property type="entry name" value="MFS general substrate transporter"/>
    <property type="match status" value="1"/>
</dbReference>
<evidence type="ECO:0000256" key="3">
    <source>
        <dbReference type="ARBA" id="ARBA00022989"/>
    </source>
</evidence>
<feature type="transmembrane region" description="Helical" evidence="6">
    <location>
        <begin position="131"/>
        <end position="150"/>
    </location>
</feature>
<protein>
    <submittedName>
        <fullName evidence="7">MFS transporter</fullName>
    </submittedName>
</protein>
<feature type="transmembrane region" description="Helical" evidence="6">
    <location>
        <begin position="41"/>
        <end position="62"/>
    </location>
</feature>
<dbReference type="CDD" id="cd17477">
    <property type="entry name" value="MFS_YcaD_like"/>
    <property type="match status" value="1"/>
</dbReference>
<keyword evidence="4 6" id="KW-0472">Membrane</keyword>
<comment type="caution">
    <text evidence="7">The sequence shown here is derived from an EMBL/GenBank/DDBJ whole genome shotgun (WGS) entry which is preliminary data.</text>
</comment>
<keyword evidence="2 6" id="KW-0812">Transmembrane</keyword>
<dbReference type="InterPro" id="IPR005828">
    <property type="entry name" value="MFS_sugar_transport-like"/>
</dbReference>
<dbReference type="Proteomes" id="UP001409585">
    <property type="component" value="Unassembled WGS sequence"/>
</dbReference>
<feature type="transmembrane region" description="Helical" evidence="6">
    <location>
        <begin position="354"/>
        <end position="375"/>
    </location>
</feature>
<keyword evidence="8" id="KW-1185">Reference proteome</keyword>
<keyword evidence="3 6" id="KW-1133">Transmembrane helix</keyword>
<feature type="region of interest" description="Disordered" evidence="5">
    <location>
        <begin position="418"/>
        <end position="447"/>
    </location>
</feature>
<dbReference type="RefSeq" id="WP_345424313.1">
    <property type="nucleotide sequence ID" value="NZ_AP031496.1"/>
</dbReference>
<dbReference type="InterPro" id="IPR036259">
    <property type="entry name" value="MFS_trans_sf"/>
</dbReference>
<feature type="transmembrane region" description="Helical" evidence="6">
    <location>
        <begin position="98"/>
        <end position="119"/>
    </location>
</feature>
<dbReference type="Pfam" id="PF07690">
    <property type="entry name" value="MFS_1"/>
    <property type="match status" value="1"/>
</dbReference>
<proteinExistence type="predicted"/>
<evidence type="ECO:0000256" key="6">
    <source>
        <dbReference type="SAM" id="Phobius"/>
    </source>
</evidence>
<dbReference type="GO" id="GO:0005886">
    <property type="term" value="C:plasma membrane"/>
    <property type="evidence" value="ECO:0007669"/>
    <property type="project" value="TreeGrafter"/>
</dbReference>
<dbReference type="Gene3D" id="1.20.1250.20">
    <property type="entry name" value="MFS general substrate transporter like domains"/>
    <property type="match status" value="2"/>
</dbReference>
<dbReference type="PANTHER" id="PTHR23521">
    <property type="entry name" value="TRANSPORTER MFS SUPERFAMILY"/>
    <property type="match status" value="1"/>
</dbReference>
<evidence type="ECO:0000313" key="7">
    <source>
        <dbReference type="EMBL" id="GAA4948877.1"/>
    </source>
</evidence>